<proteinExistence type="inferred from homology"/>
<evidence type="ECO:0000256" key="2">
    <source>
        <dbReference type="ARBA" id="ARBA00022833"/>
    </source>
</evidence>
<comment type="caution">
    <text evidence="7">The sequence shown here is derived from an EMBL/GenBank/DDBJ whole genome shotgun (WGS) entry which is preliminary data.</text>
</comment>
<protein>
    <submittedName>
        <fullName evidence="7">Alcohol dehydrogenase catalytic domain-containing protein</fullName>
    </submittedName>
</protein>
<keyword evidence="2 4" id="KW-0862">Zinc</keyword>
<evidence type="ECO:0000256" key="1">
    <source>
        <dbReference type="ARBA" id="ARBA00022723"/>
    </source>
</evidence>
<gene>
    <name evidence="7" type="ORF">RYX45_10670</name>
</gene>
<reference evidence="7" key="1">
    <citation type="submission" date="2023-10" db="EMBL/GenBank/DDBJ databases">
        <title>Screening of Alkalihalophilus pseudofirmusBZ-TG-HK211 and Its Alleviation of Salt Stress on Rapeseed Growth.</title>
        <authorList>
            <person name="Zhao B."/>
            <person name="Guo T."/>
        </authorList>
    </citation>
    <scope>NUCLEOTIDE SEQUENCE</scope>
    <source>
        <strain evidence="7">BZ-TG-HK211</strain>
    </source>
</reference>
<dbReference type="Gene3D" id="3.40.50.720">
    <property type="entry name" value="NAD(P)-binding Rossmann-like Domain"/>
    <property type="match status" value="1"/>
</dbReference>
<comment type="similarity">
    <text evidence="4">Belongs to the zinc-containing alcohol dehydrogenase family.</text>
</comment>
<evidence type="ECO:0000313" key="7">
    <source>
        <dbReference type="EMBL" id="MDV2885641.1"/>
    </source>
</evidence>
<keyword evidence="1 4" id="KW-0479">Metal-binding</keyword>
<keyword evidence="3" id="KW-0560">Oxidoreductase</keyword>
<evidence type="ECO:0000313" key="8">
    <source>
        <dbReference type="Proteomes" id="UP001285636"/>
    </source>
</evidence>
<dbReference type="InterPro" id="IPR013154">
    <property type="entry name" value="ADH-like_N"/>
</dbReference>
<dbReference type="AlphaFoldDB" id="A0AAJ2NNP9"/>
<dbReference type="PROSITE" id="PS00059">
    <property type="entry name" value="ADH_ZINC"/>
    <property type="match status" value="1"/>
</dbReference>
<name>A0AAJ2NNP9_ALKPS</name>
<evidence type="ECO:0000256" key="3">
    <source>
        <dbReference type="ARBA" id="ARBA00023002"/>
    </source>
</evidence>
<evidence type="ECO:0000256" key="4">
    <source>
        <dbReference type="RuleBase" id="RU361277"/>
    </source>
</evidence>
<dbReference type="EMBL" id="JAWJAY010000002">
    <property type="protein sequence ID" value="MDV2885641.1"/>
    <property type="molecule type" value="Genomic_DNA"/>
</dbReference>
<feature type="domain" description="Alcohol dehydrogenase-like N-terminal" evidence="6">
    <location>
        <begin position="48"/>
        <end position="177"/>
    </location>
</feature>
<evidence type="ECO:0000259" key="6">
    <source>
        <dbReference type="Pfam" id="PF08240"/>
    </source>
</evidence>
<dbReference type="InterPro" id="IPR002328">
    <property type="entry name" value="ADH_Zn_CS"/>
</dbReference>
<accession>A0AAJ2NNP9</accession>
<dbReference type="PANTHER" id="PTHR43401:SF2">
    <property type="entry name" value="L-THREONINE 3-DEHYDROGENASE"/>
    <property type="match status" value="1"/>
</dbReference>
<organism evidence="7 8">
    <name type="scientific">Alkalihalophilus pseudofirmus</name>
    <name type="common">Bacillus pseudofirmus</name>
    <dbReference type="NCBI Taxonomy" id="79885"/>
    <lineage>
        <taxon>Bacteria</taxon>
        <taxon>Bacillati</taxon>
        <taxon>Bacillota</taxon>
        <taxon>Bacilli</taxon>
        <taxon>Bacillales</taxon>
        <taxon>Bacillaceae</taxon>
        <taxon>Alkalihalophilus</taxon>
    </lineage>
</organism>
<dbReference type="Pfam" id="PF08240">
    <property type="entry name" value="ADH_N"/>
    <property type="match status" value="1"/>
</dbReference>
<dbReference type="RefSeq" id="WP_323466756.1">
    <property type="nucleotide sequence ID" value="NZ_CP144224.1"/>
</dbReference>
<dbReference type="Pfam" id="PF00107">
    <property type="entry name" value="ADH_zinc_N"/>
    <property type="match status" value="1"/>
</dbReference>
<dbReference type="Gene3D" id="3.90.180.10">
    <property type="entry name" value="Medium-chain alcohol dehydrogenases, catalytic domain"/>
    <property type="match status" value="1"/>
</dbReference>
<dbReference type="SUPFAM" id="SSF50129">
    <property type="entry name" value="GroES-like"/>
    <property type="match status" value="1"/>
</dbReference>
<dbReference type="GO" id="GO:0016491">
    <property type="term" value="F:oxidoreductase activity"/>
    <property type="evidence" value="ECO:0007669"/>
    <property type="project" value="UniProtKB-KW"/>
</dbReference>
<dbReference type="InterPro" id="IPR036291">
    <property type="entry name" value="NAD(P)-bd_dom_sf"/>
</dbReference>
<dbReference type="GO" id="GO:0008270">
    <property type="term" value="F:zinc ion binding"/>
    <property type="evidence" value="ECO:0007669"/>
    <property type="project" value="InterPro"/>
</dbReference>
<dbReference type="SUPFAM" id="SSF51735">
    <property type="entry name" value="NAD(P)-binding Rossmann-fold domains"/>
    <property type="match status" value="1"/>
</dbReference>
<dbReference type="InterPro" id="IPR011032">
    <property type="entry name" value="GroES-like_sf"/>
</dbReference>
<evidence type="ECO:0000259" key="5">
    <source>
        <dbReference type="Pfam" id="PF00107"/>
    </source>
</evidence>
<dbReference type="InterPro" id="IPR013149">
    <property type="entry name" value="ADH-like_C"/>
</dbReference>
<sequence length="413" mass="45419">MNALQFDFTIPRYLLSKTIGRFIPTVFWNNHISCLQWRKIHEPTLPNEDWVKVKVKYGGICGSDMNLLYLHDSPSTSPFVSFPFTIGHEAVGQIDEVGSNVDRLSKGQRVVINPVLSCESRDMEPCPACMRGDQSLCINKNKGSIQPGLLIGACHNTGGSWGQYLVAHKSQIKPLPDEVDDLNGVLVEPFSCALHAVLRNPPSPNDNVLIIGGGLIGLSVLVALRALDIKCSITMLVKYSFQGEAAKSYGADHIVYLDKSYVGETARVLNAEVLRPVIGDEVIQGGADIVYECVGKDKSIKDSLRFTNSGGKVVLLGLASVTEKIDWTAVWLNELTIKGCFAYSFNEFEGENIDTMDIAIELMKRGKVDLSPLITHRFSLADYKLAFQTISKKQKKDVLKVIFDHDKTVGGSA</sequence>
<feature type="domain" description="Alcohol dehydrogenase-like C-terminal" evidence="5">
    <location>
        <begin position="216"/>
        <end position="350"/>
    </location>
</feature>
<dbReference type="InterPro" id="IPR050129">
    <property type="entry name" value="Zn_alcohol_dh"/>
</dbReference>
<dbReference type="Proteomes" id="UP001285636">
    <property type="component" value="Unassembled WGS sequence"/>
</dbReference>
<comment type="cofactor">
    <cofactor evidence="4">
        <name>Zn(2+)</name>
        <dbReference type="ChEBI" id="CHEBI:29105"/>
    </cofactor>
</comment>
<dbReference type="PANTHER" id="PTHR43401">
    <property type="entry name" value="L-THREONINE 3-DEHYDROGENASE"/>
    <property type="match status" value="1"/>
</dbReference>